<name>A0ABZ2Q3S3_9FLAO</name>
<protein>
    <submittedName>
        <fullName evidence="1">Uncharacterized protein</fullName>
    </submittedName>
</protein>
<dbReference type="Proteomes" id="UP001447857">
    <property type="component" value="Chromosome"/>
</dbReference>
<proteinExistence type="predicted"/>
<dbReference type="RefSeq" id="WP_338839767.1">
    <property type="nucleotide sequence ID" value="NZ_CP147988.1"/>
</dbReference>
<evidence type="ECO:0000313" key="2">
    <source>
        <dbReference type="Proteomes" id="UP001447857"/>
    </source>
</evidence>
<sequence length="229" mass="25115">MIELQTAVFFTHSDIDSELQRVRHFQEFRKSAVLSEFLRFIVNETMLERAGCIKQYAIAVNALKCPASFNGSNAIVRTRAVRLRKLLGLYYQAEGKYNDLRIEVPLGGYIPVFKAREAAICNAISDTDGGLTPAVFPLKALCADSHASIQASFLMQELSAQLSVYSGTAVLGCHLAEILRIYEKNASKAASAADLCISSSFAASESQLVQSVYTSLIKYGYISAYDPDC</sequence>
<keyword evidence="2" id="KW-1185">Reference proteome</keyword>
<gene>
    <name evidence="1" type="ORF">V6624_18785</name>
</gene>
<reference evidence="1 2" key="1">
    <citation type="submission" date="2024-02" db="EMBL/GenBank/DDBJ databases">
        <title>complete genome of Flavobacterium ginsenosidimutans Str. YTB16.</title>
        <authorList>
            <person name="Wang Q."/>
        </authorList>
    </citation>
    <scope>NUCLEOTIDE SEQUENCE [LARGE SCALE GENOMIC DNA]</scope>
    <source>
        <strain evidence="1 2">YTB16</strain>
    </source>
</reference>
<evidence type="ECO:0000313" key="1">
    <source>
        <dbReference type="EMBL" id="WXK49068.1"/>
    </source>
</evidence>
<dbReference type="EMBL" id="CP147988">
    <property type="protein sequence ID" value="WXK49068.1"/>
    <property type="molecule type" value="Genomic_DNA"/>
</dbReference>
<organism evidence="1 2">
    <name type="scientific">Flavobacterium ginsenosidimutans</name>
    <dbReference type="NCBI Taxonomy" id="687844"/>
    <lineage>
        <taxon>Bacteria</taxon>
        <taxon>Pseudomonadati</taxon>
        <taxon>Bacteroidota</taxon>
        <taxon>Flavobacteriia</taxon>
        <taxon>Flavobacteriales</taxon>
        <taxon>Flavobacteriaceae</taxon>
        <taxon>Flavobacterium</taxon>
    </lineage>
</organism>
<accession>A0ABZ2Q3S3</accession>